<organism evidence="10 11">
    <name type="scientific">Allopseudospirillum japonicum</name>
    <dbReference type="NCBI Taxonomy" id="64971"/>
    <lineage>
        <taxon>Bacteria</taxon>
        <taxon>Pseudomonadati</taxon>
        <taxon>Pseudomonadota</taxon>
        <taxon>Gammaproteobacteria</taxon>
        <taxon>Oceanospirillales</taxon>
        <taxon>Oceanospirillaceae</taxon>
        <taxon>Allopseudospirillum</taxon>
    </lineage>
</organism>
<evidence type="ECO:0000256" key="7">
    <source>
        <dbReference type="ARBA" id="ARBA00023012"/>
    </source>
</evidence>
<dbReference type="SMART" id="SM00387">
    <property type="entry name" value="HATPase_c"/>
    <property type="match status" value="1"/>
</dbReference>
<evidence type="ECO:0000259" key="9">
    <source>
        <dbReference type="PROSITE" id="PS50112"/>
    </source>
</evidence>
<dbReference type="InterPro" id="IPR036890">
    <property type="entry name" value="HATPase_C_sf"/>
</dbReference>
<dbReference type="Proteomes" id="UP000242999">
    <property type="component" value="Unassembled WGS sequence"/>
</dbReference>
<protein>
    <recommendedName>
        <fullName evidence="2">histidine kinase</fullName>
        <ecNumber evidence="2">2.7.13.3</ecNumber>
    </recommendedName>
</protein>
<sequence>MKYAYFNQLSLKSLFHDVDTLVIATDKRLNIIYVNPAYCTATGYTCEEIYQHPAHFWLAQVRSDQSFPIIFKSIHRHQIWQGQLTGQRKDTSLWHQSTSIKKLLDSQGHHLGYISIGQDISSRLLFEKNTNRLGRLEALGHLLAGLTHEFNNLFGTINGLTELNLALSQPQDPLYKNLQQTLCAGTRAARLLEHLDILNPDNQKTPNTKIKNLNQLVYKTQAIVQDMLGEEIHFSMNLHQHSLPVSLDAHGFIQVLVNLVRNAKDALASQNLPKFIISTQIKTFNFIETHQSKNYAVISFYDNGSGICPEIQTRIFDPFFTTKDIGKGTGLGMSLVNQFVTLHQGLIEIDSRPNKYTDIRLLFPLQRQDNVANT</sequence>
<proteinExistence type="predicted"/>
<evidence type="ECO:0000256" key="2">
    <source>
        <dbReference type="ARBA" id="ARBA00012438"/>
    </source>
</evidence>
<dbReference type="PRINTS" id="PR00344">
    <property type="entry name" value="BCTRLSENSOR"/>
</dbReference>
<dbReference type="InterPro" id="IPR005467">
    <property type="entry name" value="His_kinase_dom"/>
</dbReference>
<dbReference type="InterPro" id="IPR035965">
    <property type="entry name" value="PAS-like_dom_sf"/>
</dbReference>
<dbReference type="InterPro" id="IPR000014">
    <property type="entry name" value="PAS"/>
</dbReference>
<name>A0A1H6SJ89_9GAMM</name>
<dbReference type="NCBIfam" id="TIGR00229">
    <property type="entry name" value="sensory_box"/>
    <property type="match status" value="1"/>
</dbReference>
<dbReference type="EC" id="2.7.13.3" evidence="2"/>
<dbReference type="SUPFAM" id="SSF55874">
    <property type="entry name" value="ATPase domain of HSP90 chaperone/DNA topoisomerase II/histidine kinase"/>
    <property type="match status" value="1"/>
</dbReference>
<keyword evidence="6" id="KW-0067">ATP-binding</keyword>
<evidence type="ECO:0000256" key="6">
    <source>
        <dbReference type="ARBA" id="ARBA00022840"/>
    </source>
</evidence>
<reference evidence="11" key="1">
    <citation type="submission" date="2016-10" db="EMBL/GenBank/DDBJ databases">
        <authorList>
            <person name="Varghese N."/>
            <person name="Submissions S."/>
        </authorList>
    </citation>
    <scope>NUCLEOTIDE SEQUENCE [LARGE SCALE GENOMIC DNA]</scope>
    <source>
        <strain evidence="11">DSM 7165</strain>
    </source>
</reference>
<gene>
    <name evidence="10" type="ORF">SAMN05421831_10640</name>
</gene>
<dbReference type="RefSeq" id="WP_093309378.1">
    <property type="nucleotide sequence ID" value="NZ_FNYH01000006.1"/>
</dbReference>
<feature type="domain" description="PAS" evidence="9">
    <location>
        <begin position="7"/>
        <end position="49"/>
    </location>
</feature>
<dbReference type="GO" id="GO:0004673">
    <property type="term" value="F:protein histidine kinase activity"/>
    <property type="evidence" value="ECO:0007669"/>
    <property type="project" value="UniProtKB-EC"/>
</dbReference>
<dbReference type="Pfam" id="PF02518">
    <property type="entry name" value="HATPase_c"/>
    <property type="match status" value="1"/>
</dbReference>
<evidence type="ECO:0000256" key="5">
    <source>
        <dbReference type="ARBA" id="ARBA00022777"/>
    </source>
</evidence>
<dbReference type="SMART" id="SM00091">
    <property type="entry name" value="PAS"/>
    <property type="match status" value="1"/>
</dbReference>
<dbReference type="Gene3D" id="1.10.287.130">
    <property type="match status" value="1"/>
</dbReference>
<evidence type="ECO:0000259" key="8">
    <source>
        <dbReference type="PROSITE" id="PS50109"/>
    </source>
</evidence>
<accession>A0A1H6SJ89</accession>
<keyword evidence="4" id="KW-0547">Nucleotide-binding</keyword>
<dbReference type="EMBL" id="FNYH01000006">
    <property type="protein sequence ID" value="SEI63845.1"/>
    <property type="molecule type" value="Genomic_DNA"/>
</dbReference>
<dbReference type="Gene3D" id="3.30.450.20">
    <property type="entry name" value="PAS domain"/>
    <property type="match status" value="1"/>
</dbReference>
<evidence type="ECO:0000313" key="10">
    <source>
        <dbReference type="EMBL" id="SEI63845.1"/>
    </source>
</evidence>
<feature type="domain" description="Histidine kinase" evidence="8">
    <location>
        <begin position="145"/>
        <end position="367"/>
    </location>
</feature>
<keyword evidence="7" id="KW-0902">Two-component regulatory system</keyword>
<dbReference type="InterPro" id="IPR004358">
    <property type="entry name" value="Sig_transdc_His_kin-like_C"/>
</dbReference>
<dbReference type="Gene3D" id="3.30.565.10">
    <property type="entry name" value="Histidine kinase-like ATPase, C-terminal domain"/>
    <property type="match status" value="1"/>
</dbReference>
<dbReference type="PANTHER" id="PTHR43065:SF46">
    <property type="entry name" value="C4-DICARBOXYLATE TRANSPORT SENSOR PROTEIN DCTB"/>
    <property type="match status" value="1"/>
</dbReference>
<evidence type="ECO:0000313" key="11">
    <source>
        <dbReference type="Proteomes" id="UP000242999"/>
    </source>
</evidence>
<keyword evidence="5" id="KW-0418">Kinase</keyword>
<dbReference type="Pfam" id="PF13426">
    <property type="entry name" value="PAS_9"/>
    <property type="match status" value="1"/>
</dbReference>
<dbReference type="PANTHER" id="PTHR43065">
    <property type="entry name" value="SENSOR HISTIDINE KINASE"/>
    <property type="match status" value="1"/>
</dbReference>
<evidence type="ECO:0000256" key="3">
    <source>
        <dbReference type="ARBA" id="ARBA00022679"/>
    </source>
</evidence>
<keyword evidence="11" id="KW-1185">Reference proteome</keyword>
<dbReference type="AlphaFoldDB" id="A0A1H6SJ89"/>
<evidence type="ECO:0000256" key="1">
    <source>
        <dbReference type="ARBA" id="ARBA00000085"/>
    </source>
</evidence>
<dbReference type="OrthoDB" id="6110670at2"/>
<dbReference type="PROSITE" id="PS50109">
    <property type="entry name" value="HIS_KIN"/>
    <property type="match status" value="1"/>
</dbReference>
<dbReference type="GO" id="GO:0005524">
    <property type="term" value="F:ATP binding"/>
    <property type="evidence" value="ECO:0007669"/>
    <property type="project" value="UniProtKB-KW"/>
</dbReference>
<dbReference type="GO" id="GO:0000160">
    <property type="term" value="P:phosphorelay signal transduction system"/>
    <property type="evidence" value="ECO:0007669"/>
    <property type="project" value="UniProtKB-KW"/>
</dbReference>
<dbReference type="InterPro" id="IPR003594">
    <property type="entry name" value="HATPase_dom"/>
</dbReference>
<dbReference type="SUPFAM" id="SSF55785">
    <property type="entry name" value="PYP-like sensor domain (PAS domain)"/>
    <property type="match status" value="1"/>
</dbReference>
<keyword evidence="3" id="KW-0808">Transferase</keyword>
<dbReference type="PROSITE" id="PS50112">
    <property type="entry name" value="PAS"/>
    <property type="match status" value="1"/>
</dbReference>
<evidence type="ECO:0000256" key="4">
    <source>
        <dbReference type="ARBA" id="ARBA00022741"/>
    </source>
</evidence>
<comment type="catalytic activity">
    <reaction evidence="1">
        <text>ATP + protein L-histidine = ADP + protein N-phospho-L-histidine.</text>
        <dbReference type="EC" id="2.7.13.3"/>
    </reaction>
</comment>
<dbReference type="STRING" id="64971.SAMN05421831_10640"/>
<dbReference type="CDD" id="cd00130">
    <property type="entry name" value="PAS"/>
    <property type="match status" value="1"/>
</dbReference>